<gene>
    <name evidence="9" type="ORF">PROFUN_07291</name>
</gene>
<name>A0A2P6NM35_9EUKA</name>
<keyword evidence="3 4" id="KW-0067">ATP-binding</keyword>
<feature type="region of interest" description="Disordered" evidence="7">
    <location>
        <begin position="692"/>
        <end position="811"/>
    </location>
</feature>
<feature type="binding site" evidence="4">
    <location>
        <begin position="87"/>
        <end position="94"/>
    </location>
    <ligand>
        <name>ATP</name>
        <dbReference type="ChEBI" id="CHEBI:30616"/>
    </ligand>
</feature>
<dbReference type="InParanoid" id="A0A2P6NM35"/>
<keyword evidence="10" id="KW-1185">Reference proteome</keyword>
<dbReference type="Proteomes" id="UP000241769">
    <property type="component" value="Unassembled WGS sequence"/>
</dbReference>
<dbReference type="CDD" id="cd00106">
    <property type="entry name" value="KISc"/>
    <property type="match status" value="1"/>
</dbReference>
<dbReference type="InterPro" id="IPR036961">
    <property type="entry name" value="Kinesin_motor_dom_sf"/>
</dbReference>
<dbReference type="EMBL" id="MDYQ01000052">
    <property type="protein sequence ID" value="PRP85003.1"/>
    <property type="molecule type" value="Genomic_DNA"/>
</dbReference>
<feature type="compositionally biased region" description="Polar residues" evidence="7">
    <location>
        <begin position="774"/>
        <end position="793"/>
    </location>
</feature>
<comment type="similarity">
    <text evidence="4 5">Belongs to the TRAFAC class myosin-kinesin ATPase superfamily. Kinesin family.</text>
</comment>
<accession>A0A2P6NM35</accession>
<dbReference type="PROSITE" id="PS50067">
    <property type="entry name" value="KINESIN_MOTOR_2"/>
    <property type="match status" value="1"/>
</dbReference>
<dbReference type="STRING" id="1890364.A0A2P6NM35"/>
<feature type="region of interest" description="Disordered" evidence="7">
    <location>
        <begin position="512"/>
        <end position="542"/>
    </location>
</feature>
<evidence type="ECO:0000256" key="1">
    <source>
        <dbReference type="ARBA" id="ARBA00022448"/>
    </source>
</evidence>
<dbReference type="PROSITE" id="PS00411">
    <property type="entry name" value="KINESIN_MOTOR_1"/>
    <property type="match status" value="1"/>
</dbReference>
<dbReference type="InterPro" id="IPR019821">
    <property type="entry name" value="Kinesin_motor_CS"/>
</dbReference>
<sequence length="811" mass="91395">MSGKIEVFVRLTPRSFKIDSEQNAIWVKLPDDHEADAVANHSTGTHSYQVGEILPSSITQETVFDKVARKLVTSAMDGYNATIFAYGQTGSGKTWTMTGGRRFSDRGLIQRTVEMIFHEFSERTNRTFAAHLSYLEIYNEQMYDLLDPNSSAEQLEELPRVELRESKTGELFFVNLNKHPITKQEDAIELLLLGENNRMIAETVMNPTSSRSHCVFTIHIEARKEGEDVVRRSKINLVDLAGSERTSRTGTTGVAFREATNINKSLLYLEQVVSALRKKGKGKAKSTHVPYRNSKITHVLKDSLGGNCMTSMIAACSFEEQFLHETISTLRFARRVGQVSNEAVINEELHPHLMIAKLRKEIGKLKETMAASNMTTAERDLTEDEKKSDMSSCEDMVHEFLEDASPEGLLLGDVSISKECFRVMKGITLRYKSQTQELMRGGSGGRDKEMSELRQALMEKEKQISVLSQLLNSGGPDVIRGGTKVAIAPEEPPTKAFASPQRVRLENLLKDTGQASLVRPPERSDSQTPSEASSSYTRLESPRSDKLQAFRMFCKQYPAAQAFEEDKAELGERYKSAKQLGAKAKELKSMIADSTQELLKIRKRKALQKAMEREQMEDDSEEGREEDNAAIEKDSEVMQAKKSIERQKKECREVLTPLKSIRMEIDSLESRLRHSKQQLEEDFERWFQAVYIGQGPSPSPMRSSVRDEDGAITRKSLHDEPEQTISPLRSPRKPKQESWAEKRSVGQDVRMSKEDVTETDLSASRPISASRSPTVRTSNSSPSTGRTSLSGSLATDEDIKSFYKMQEQMRR</sequence>
<dbReference type="PANTHER" id="PTHR47968">
    <property type="entry name" value="CENTROMERE PROTEIN E"/>
    <property type="match status" value="1"/>
</dbReference>
<evidence type="ECO:0000256" key="7">
    <source>
        <dbReference type="SAM" id="MobiDB-lite"/>
    </source>
</evidence>
<keyword evidence="4 5" id="KW-0505">Motor protein</keyword>
<dbReference type="AlphaFoldDB" id="A0A2P6NM35"/>
<organism evidence="9 10">
    <name type="scientific">Planoprotostelium fungivorum</name>
    <dbReference type="NCBI Taxonomy" id="1890364"/>
    <lineage>
        <taxon>Eukaryota</taxon>
        <taxon>Amoebozoa</taxon>
        <taxon>Evosea</taxon>
        <taxon>Variosea</taxon>
        <taxon>Cavosteliida</taxon>
        <taxon>Cavosteliaceae</taxon>
        <taxon>Planoprotostelium</taxon>
    </lineage>
</organism>
<dbReference type="GO" id="GO:0003777">
    <property type="term" value="F:microtubule motor activity"/>
    <property type="evidence" value="ECO:0007669"/>
    <property type="project" value="InterPro"/>
</dbReference>
<evidence type="ECO:0000256" key="4">
    <source>
        <dbReference type="PROSITE-ProRule" id="PRU00283"/>
    </source>
</evidence>
<feature type="coiled-coil region" evidence="6">
    <location>
        <begin position="560"/>
        <end position="604"/>
    </location>
</feature>
<dbReference type="Gene3D" id="3.40.850.10">
    <property type="entry name" value="Kinesin motor domain"/>
    <property type="match status" value="1"/>
</dbReference>
<keyword evidence="1" id="KW-0813">Transport</keyword>
<dbReference type="InterPro" id="IPR027417">
    <property type="entry name" value="P-loop_NTPase"/>
</dbReference>
<dbReference type="InterPro" id="IPR001752">
    <property type="entry name" value="Kinesin_motor_dom"/>
</dbReference>
<dbReference type="PRINTS" id="PR00380">
    <property type="entry name" value="KINESINHEAVY"/>
</dbReference>
<evidence type="ECO:0000256" key="3">
    <source>
        <dbReference type="ARBA" id="ARBA00022840"/>
    </source>
</evidence>
<feature type="coiled-coil region" evidence="6">
    <location>
        <begin position="658"/>
        <end position="685"/>
    </location>
</feature>
<evidence type="ECO:0000256" key="2">
    <source>
        <dbReference type="ARBA" id="ARBA00022741"/>
    </source>
</evidence>
<dbReference type="OrthoDB" id="3176171at2759"/>
<feature type="compositionally biased region" description="Acidic residues" evidence="7">
    <location>
        <begin position="615"/>
        <end position="625"/>
    </location>
</feature>
<feature type="compositionally biased region" description="Basic and acidic residues" evidence="7">
    <location>
        <begin position="797"/>
        <end position="811"/>
    </location>
</feature>
<keyword evidence="5" id="KW-0493">Microtubule</keyword>
<dbReference type="GO" id="GO:0005524">
    <property type="term" value="F:ATP binding"/>
    <property type="evidence" value="ECO:0007669"/>
    <property type="project" value="UniProtKB-UniRule"/>
</dbReference>
<keyword evidence="2 4" id="KW-0547">Nucleotide-binding</keyword>
<dbReference type="Pfam" id="PF23735">
    <property type="entry name" value="KIF9"/>
    <property type="match status" value="1"/>
</dbReference>
<dbReference type="PANTHER" id="PTHR47968:SF67">
    <property type="entry name" value="KINESIN MOTOR DOMAIN-CONTAINING PROTEIN"/>
    <property type="match status" value="1"/>
</dbReference>
<dbReference type="Pfam" id="PF00225">
    <property type="entry name" value="Kinesin"/>
    <property type="match status" value="1"/>
</dbReference>
<feature type="compositionally biased region" description="Basic and acidic residues" evidence="7">
    <location>
        <begin position="626"/>
        <end position="636"/>
    </location>
</feature>
<keyword evidence="6" id="KW-0175">Coiled coil</keyword>
<feature type="compositionally biased region" description="Low complexity" evidence="7">
    <location>
        <begin position="762"/>
        <end position="773"/>
    </location>
</feature>
<feature type="region of interest" description="Disordered" evidence="7">
    <location>
        <begin position="612"/>
        <end position="645"/>
    </location>
</feature>
<dbReference type="SUPFAM" id="SSF52540">
    <property type="entry name" value="P-loop containing nucleoside triphosphate hydrolases"/>
    <property type="match status" value="1"/>
</dbReference>
<comment type="caution">
    <text evidence="9">The sequence shown here is derived from an EMBL/GenBank/DDBJ whole genome shotgun (WGS) entry which is preliminary data.</text>
</comment>
<proteinExistence type="inferred from homology"/>
<reference evidence="9 10" key="1">
    <citation type="journal article" date="2018" name="Genome Biol. Evol.">
        <title>Multiple Roots of Fruiting Body Formation in Amoebozoa.</title>
        <authorList>
            <person name="Hillmann F."/>
            <person name="Forbes G."/>
            <person name="Novohradska S."/>
            <person name="Ferling I."/>
            <person name="Riege K."/>
            <person name="Groth M."/>
            <person name="Westermann M."/>
            <person name="Marz M."/>
            <person name="Spaller T."/>
            <person name="Winckler T."/>
            <person name="Schaap P."/>
            <person name="Glockner G."/>
        </authorList>
    </citation>
    <scope>NUCLEOTIDE SEQUENCE [LARGE SCALE GENOMIC DNA]</scope>
    <source>
        <strain evidence="9 10">Jena</strain>
    </source>
</reference>
<feature type="compositionally biased region" description="Basic and acidic residues" evidence="7">
    <location>
        <begin position="704"/>
        <end position="721"/>
    </location>
</feature>
<evidence type="ECO:0000259" key="8">
    <source>
        <dbReference type="PROSITE" id="PS50067"/>
    </source>
</evidence>
<dbReference type="GO" id="GO:0005874">
    <property type="term" value="C:microtubule"/>
    <property type="evidence" value="ECO:0007669"/>
    <property type="project" value="UniProtKB-KW"/>
</dbReference>
<evidence type="ECO:0000256" key="6">
    <source>
        <dbReference type="SAM" id="Coils"/>
    </source>
</evidence>
<feature type="domain" description="Kinesin motor" evidence="8">
    <location>
        <begin position="4"/>
        <end position="339"/>
    </location>
</feature>
<dbReference type="SMART" id="SM00129">
    <property type="entry name" value="KISc"/>
    <property type="match status" value="1"/>
</dbReference>
<dbReference type="InterPro" id="IPR027640">
    <property type="entry name" value="Kinesin-like_fam"/>
</dbReference>
<dbReference type="InterPro" id="IPR056524">
    <property type="entry name" value="KIF6/9_C"/>
</dbReference>
<evidence type="ECO:0000256" key="5">
    <source>
        <dbReference type="RuleBase" id="RU000394"/>
    </source>
</evidence>
<protein>
    <recommendedName>
        <fullName evidence="5">Kinesin-like protein</fullName>
    </recommendedName>
</protein>
<evidence type="ECO:0000313" key="10">
    <source>
        <dbReference type="Proteomes" id="UP000241769"/>
    </source>
</evidence>
<dbReference type="GO" id="GO:0008017">
    <property type="term" value="F:microtubule binding"/>
    <property type="evidence" value="ECO:0007669"/>
    <property type="project" value="InterPro"/>
</dbReference>
<evidence type="ECO:0000313" key="9">
    <source>
        <dbReference type="EMBL" id="PRP85003.1"/>
    </source>
</evidence>
<feature type="compositionally biased region" description="Polar residues" evidence="7">
    <location>
        <begin position="526"/>
        <end position="538"/>
    </location>
</feature>
<dbReference type="GO" id="GO:0007018">
    <property type="term" value="P:microtubule-based movement"/>
    <property type="evidence" value="ECO:0007669"/>
    <property type="project" value="InterPro"/>
</dbReference>
<feature type="compositionally biased region" description="Basic and acidic residues" evidence="7">
    <location>
        <begin position="734"/>
        <end position="756"/>
    </location>
</feature>